<dbReference type="GO" id="GO:0003677">
    <property type="term" value="F:DNA binding"/>
    <property type="evidence" value="ECO:0007669"/>
    <property type="project" value="UniProtKB-KW"/>
</dbReference>
<accession>A0A3D8Q4J5</accession>
<dbReference type="RefSeq" id="XP_026597825.1">
    <property type="nucleotide sequence ID" value="XM_026753613.1"/>
</dbReference>
<dbReference type="InterPro" id="IPR051439">
    <property type="entry name" value="XlnR/Xlr1"/>
</dbReference>
<evidence type="ECO:0000256" key="11">
    <source>
        <dbReference type="SAM" id="MobiDB-lite"/>
    </source>
</evidence>
<dbReference type="CDD" id="cd00067">
    <property type="entry name" value="GAL4"/>
    <property type="match status" value="1"/>
</dbReference>
<evidence type="ECO:0000259" key="13">
    <source>
        <dbReference type="PROSITE" id="PS50048"/>
    </source>
</evidence>
<evidence type="ECO:0000256" key="6">
    <source>
        <dbReference type="ARBA" id="ARBA00023163"/>
    </source>
</evidence>
<evidence type="ECO:0000256" key="4">
    <source>
        <dbReference type="ARBA" id="ARBA00023125"/>
    </source>
</evidence>
<keyword evidence="4" id="KW-0238">DNA-binding</keyword>
<dbReference type="Proteomes" id="UP000256690">
    <property type="component" value="Unassembled WGS sequence"/>
</dbReference>
<dbReference type="PANTHER" id="PTHR47663">
    <property type="entry name" value="XYLANOLYTIC TRANSCRIPTIONAL ACTIVATOR XLNR-RELATED"/>
    <property type="match status" value="1"/>
</dbReference>
<keyword evidence="5" id="KW-0010">Activator</keyword>
<keyword evidence="3" id="KW-0805">Transcription regulation</keyword>
<keyword evidence="2" id="KW-0862">Zinc</keyword>
<gene>
    <name evidence="14" type="ORF">DSM5745_11597</name>
</gene>
<protein>
    <recommendedName>
        <fullName evidence="9">Xylanolytic transcriptional activator xlnR</fullName>
    </recommendedName>
    <alternativeName>
        <fullName evidence="10">Xylanase regulator</fullName>
    </alternativeName>
</protein>
<evidence type="ECO:0000256" key="1">
    <source>
        <dbReference type="ARBA" id="ARBA00022723"/>
    </source>
</evidence>
<dbReference type="EMBL" id="PVWQ01000051">
    <property type="protein sequence ID" value="RDW56765.1"/>
    <property type="molecule type" value="Genomic_DNA"/>
</dbReference>
<dbReference type="Pfam" id="PF00172">
    <property type="entry name" value="Zn_clus"/>
    <property type="match status" value="1"/>
</dbReference>
<name>A0A3D8Q4J5_9EURO</name>
<keyword evidence="1" id="KW-0479">Metal-binding</keyword>
<evidence type="ECO:0000313" key="15">
    <source>
        <dbReference type="Proteomes" id="UP000256690"/>
    </source>
</evidence>
<evidence type="ECO:0000256" key="3">
    <source>
        <dbReference type="ARBA" id="ARBA00023015"/>
    </source>
</evidence>
<evidence type="ECO:0000256" key="8">
    <source>
        <dbReference type="ARBA" id="ARBA00037990"/>
    </source>
</evidence>
<dbReference type="GO" id="GO:0000981">
    <property type="term" value="F:DNA-binding transcription factor activity, RNA polymerase II-specific"/>
    <property type="evidence" value="ECO:0007669"/>
    <property type="project" value="InterPro"/>
</dbReference>
<comment type="caution">
    <text evidence="14">The sequence shown here is derived from an EMBL/GenBank/DDBJ whole genome shotgun (WGS) entry which is preliminary data.</text>
</comment>
<keyword evidence="6" id="KW-0804">Transcription</keyword>
<keyword evidence="15" id="KW-1185">Reference proteome</keyword>
<dbReference type="Gene3D" id="4.10.240.10">
    <property type="entry name" value="Zn(2)-C6 fungal-type DNA-binding domain"/>
    <property type="match status" value="1"/>
</dbReference>
<dbReference type="SUPFAM" id="SSF57701">
    <property type="entry name" value="Zn2/Cys6 DNA-binding domain"/>
    <property type="match status" value="1"/>
</dbReference>
<dbReference type="InterPro" id="IPR007219">
    <property type="entry name" value="XnlR_reg_dom"/>
</dbReference>
<dbReference type="SMART" id="SM00066">
    <property type="entry name" value="GAL4"/>
    <property type="match status" value="1"/>
</dbReference>
<keyword evidence="12" id="KW-0812">Transmembrane</keyword>
<keyword evidence="12" id="KW-1133">Transmembrane helix</keyword>
<dbReference type="GO" id="GO:0008270">
    <property type="term" value="F:zinc ion binding"/>
    <property type="evidence" value="ECO:0007669"/>
    <property type="project" value="InterPro"/>
</dbReference>
<evidence type="ECO:0000256" key="5">
    <source>
        <dbReference type="ARBA" id="ARBA00023159"/>
    </source>
</evidence>
<evidence type="ECO:0000256" key="2">
    <source>
        <dbReference type="ARBA" id="ARBA00022833"/>
    </source>
</evidence>
<dbReference type="PANTHER" id="PTHR47663:SF1">
    <property type="entry name" value="XYLANOLYTIC TRANSCRIPTIONAL ACTIVATOR XLNR-RELATED"/>
    <property type="match status" value="1"/>
</dbReference>
<proteinExistence type="inferred from homology"/>
<dbReference type="Pfam" id="PF04082">
    <property type="entry name" value="Fungal_trans"/>
    <property type="match status" value="1"/>
</dbReference>
<evidence type="ECO:0000313" key="14">
    <source>
        <dbReference type="EMBL" id="RDW56765.1"/>
    </source>
</evidence>
<dbReference type="GO" id="GO:0006351">
    <property type="term" value="P:DNA-templated transcription"/>
    <property type="evidence" value="ECO:0007669"/>
    <property type="project" value="InterPro"/>
</dbReference>
<feature type="region of interest" description="Disordered" evidence="11">
    <location>
        <begin position="48"/>
        <end position="128"/>
    </location>
</feature>
<feature type="domain" description="Zn(2)-C6 fungal-type" evidence="13">
    <location>
        <begin position="13"/>
        <end position="42"/>
    </location>
</feature>
<dbReference type="STRING" id="1810919.A0A3D8Q4J5"/>
<feature type="compositionally biased region" description="Polar residues" evidence="11">
    <location>
        <begin position="86"/>
        <end position="103"/>
    </location>
</feature>
<dbReference type="InterPro" id="IPR036864">
    <property type="entry name" value="Zn2-C6_fun-type_DNA-bd_sf"/>
</dbReference>
<dbReference type="CDD" id="cd12148">
    <property type="entry name" value="fungal_TF_MHR"/>
    <property type="match status" value="1"/>
</dbReference>
<dbReference type="PROSITE" id="PS50048">
    <property type="entry name" value="ZN2_CY6_FUNGAL_2"/>
    <property type="match status" value="1"/>
</dbReference>
<dbReference type="GeneID" id="38121967"/>
<sequence>MPDGDHRLRVLRACDRCSQSKQRCDGEHPCQRCTERNTSCHYEKLVRKRGRRRRTRPASTVHRAIAPGPPSLHDLINPSEPMPSPGQMSNGMRSLNSLSSPSYTEDDSRRGTETNGADGRNHPASSLDTGIPAVEAHRDSPFFHLPNPSIFQDLFFGSQGRAHSQAGYTPRVENWLDRATPMAQSDAHGLPIHPALAQGIVGRGRSQGKVYPCLDVLLPYLHGILSPEDASEMLEIYFNEQRNPIFKASSPYTLTHIVHPSSVLHPTSPRPTSSVLLLVMLLCVAHTADIKIFDPPGARQRIVLDLYRLALDLMEPVDWDNYFRTSDGWQFHPRGGFTDKDGRSSVSHAARSGLIPDFLGATDVILAMVILALVISGGHFKADCLKWWSKAVRLTRASGLSMEDQDLQGNVPHLQINPDSGSKRTTLIAKEERRRLFWLIYCLDRHLGLSLNAPVNFPEGTFAVAEPLPEAIWQDIETADLTSNLPPRLGPPARITGYGFFEYFLPLATVLGHIIDFHHIQKHPLLGDTLNHAAIQKIETLISQREQDLVEMQEKLDSPLQNRPVDPFTFPAVPTVNSKKPLVIAYSSHMLHVFYILLHGKWDPISMIEDEDDWITSNSFQACASHALSATAAVHQILTLDPELTFMPYLFGIYLLQGSFILLLFVDRMPELGFNKSVEEVCETIIRAHEVSVVTLDTTFQKNIRKVFRSMLHDAQQADPQFRETHKARRREILSLYRWTRTSHGLAY</sequence>
<keyword evidence="12" id="KW-0472">Membrane</keyword>
<dbReference type="AlphaFoldDB" id="A0A3D8Q4J5"/>
<evidence type="ECO:0000256" key="7">
    <source>
        <dbReference type="ARBA" id="ARBA00023242"/>
    </source>
</evidence>
<evidence type="ECO:0000256" key="12">
    <source>
        <dbReference type="SAM" id="Phobius"/>
    </source>
</evidence>
<dbReference type="InterPro" id="IPR001138">
    <property type="entry name" value="Zn2Cys6_DnaBD"/>
</dbReference>
<dbReference type="PROSITE" id="PS00463">
    <property type="entry name" value="ZN2_CY6_FUNGAL_1"/>
    <property type="match status" value="1"/>
</dbReference>
<keyword evidence="7" id="KW-0539">Nucleus</keyword>
<comment type="similarity">
    <text evidence="8">Belongs to the xlnR/xlr1 family.</text>
</comment>
<dbReference type="OrthoDB" id="5365785at2759"/>
<organism evidence="14 15">
    <name type="scientific">Aspergillus mulundensis</name>
    <dbReference type="NCBI Taxonomy" id="1810919"/>
    <lineage>
        <taxon>Eukaryota</taxon>
        <taxon>Fungi</taxon>
        <taxon>Dikarya</taxon>
        <taxon>Ascomycota</taxon>
        <taxon>Pezizomycotina</taxon>
        <taxon>Eurotiomycetes</taxon>
        <taxon>Eurotiomycetidae</taxon>
        <taxon>Eurotiales</taxon>
        <taxon>Aspergillaceae</taxon>
        <taxon>Aspergillus</taxon>
        <taxon>Aspergillus subgen. Nidulantes</taxon>
    </lineage>
</organism>
<evidence type="ECO:0000256" key="10">
    <source>
        <dbReference type="ARBA" id="ARBA00041954"/>
    </source>
</evidence>
<feature type="transmembrane region" description="Helical" evidence="12">
    <location>
        <begin position="646"/>
        <end position="666"/>
    </location>
</feature>
<evidence type="ECO:0000256" key="9">
    <source>
        <dbReference type="ARBA" id="ARBA00040261"/>
    </source>
</evidence>
<reference evidence="14 15" key="1">
    <citation type="journal article" date="2018" name="IMA Fungus">
        <title>IMA Genome-F 9: Draft genome sequence of Annulohypoxylon stygium, Aspergillus mulundensis, Berkeleyomyces basicola (syn. Thielaviopsis basicola), Ceratocystis smalleyi, two Cercospora beticola strains, Coleophoma cylindrospora, Fusarium fracticaudum, Phialophora cf. hyalina, and Morchella septimelata.</title>
        <authorList>
            <person name="Wingfield B.D."/>
            <person name="Bills G.F."/>
            <person name="Dong Y."/>
            <person name="Huang W."/>
            <person name="Nel W.J."/>
            <person name="Swalarsk-Parry B.S."/>
            <person name="Vaghefi N."/>
            <person name="Wilken P.M."/>
            <person name="An Z."/>
            <person name="de Beer Z.W."/>
            <person name="De Vos L."/>
            <person name="Chen L."/>
            <person name="Duong T.A."/>
            <person name="Gao Y."/>
            <person name="Hammerbacher A."/>
            <person name="Kikkert J.R."/>
            <person name="Li Y."/>
            <person name="Li H."/>
            <person name="Li K."/>
            <person name="Li Q."/>
            <person name="Liu X."/>
            <person name="Ma X."/>
            <person name="Naidoo K."/>
            <person name="Pethybridge S.J."/>
            <person name="Sun J."/>
            <person name="Steenkamp E.T."/>
            <person name="van der Nest M.A."/>
            <person name="van Wyk S."/>
            <person name="Wingfield M.J."/>
            <person name="Xiong C."/>
            <person name="Yue Q."/>
            <person name="Zhang X."/>
        </authorList>
    </citation>
    <scope>NUCLEOTIDE SEQUENCE [LARGE SCALE GENOMIC DNA]</scope>
    <source>
        <strain evidence="14 15">DSM 5745</strain>
    </source>
</reference>